<dbReference type="EMBL" id="CAQQ02071503">
    <property type="status" value="NOT_ANNOTATED_CDS"/>
    <property type="molecule type" value="Genomic_DNA"/>
</dbReference>
<dbReference type="Proteomes" id="UP000015102">
    <property type="component" value="Unassembled WGS sequence"/>
</dbReference>
<protein>
    <submittedName>
        <fullName evidence="1">Uncharacterized protein</fullName>
    </submittedName>
</protein>
<keyword evidence="2" id="KW-1185">Reference proteome</keyword>
<reference evidence="2" key="1">
    <citation type="submission" date="2013-02" db="EMBL/GenBank/DDBJ databases">
        <authorList>
            <person name="Hughes D."/>
        </authorList>
    </citation>
    <scope>NUCLEOTIDE SEQUENCE</scope>
    <source>
        <strain>Durham</strain>
        <strain evidence="2">NC isolate 2 -- Noor lab</strain>
    </source>
</reference>
<organism evidence="1 2">
    <name type="scientific">Megaselia scalaris</name>
    <name type="common">Humpbacked fly</name>
    <name type="synonym">Phora scalaris</name>
    <dbReference type="NCBI Taxonomy" id="36166"/>
    <lineage>
        <taxon>Eukaryota</taxon>
        <taxon>Metazoa</taxon>
        <taxon>Ecdysozoa</taxon>
        <taxon>Arthropoda</taxon>
        <taxon>Hexapoda</taxon>
        <taxon>Insecta</taxon>
        <taxon>Pterygota</taxon>
        <taxon>Neoptera</taxon>
        <taxon>Endopterygota</taxon>
        <taxon>Diptera</taxon>
        <taxon>Brachycera</taxon>
        <taxon>Muscomorpha</taxon>
        <taxon>Platypezoidea</taxon>
        <taxon>Phoridae</taxon>
        <taxon>Megaseliini</taxon>
        <taxon>Megaselia</taxon>
    </lineage>
</organism>
<dbReference type="HOGENOM" id="CLU_2870153_0_0_1"/>
<evidence type="ECO:0000313" key="1">
    <source>
        <dbReference type="EnsemblMetazoa" id="MESCA009165-PA"/>
    </source>
</evidence>
<sequence length="64" mass="7504">MDMQSGNRTKGPTYISENLETIHTDFDIDRNWELYAEVITSVSVKFGWRDVEYDRAIAEKGKYI</sequence>
<evidence type="ECO:0000313" key="2">
    <source>
        <dbReference type="Proteomes" id="UP000015102"/>
    </source>
</evidence>
<accession>T1GZ68</accession>
<dbReference type="AlphaFoldDB" id="T1GZ68"/>
<reference evidence="1" key="2">
    <citation type="submission" date="2015-06" db="UniProtKB">
        <authorList>
            <consortium name="EnsemblMetazoa"/>
        </authorList>
    </citation>
    <scope>IDENTIFICATION</scope>
</reference>
<dbReference type="EMBL" id="CAQQ02071502">
    <property type="status" value="NOT_ANNOTATED_CDS"/>
    <property type="molecule type" value="Genomic_DNA"/>
</dbReference>
<proteinExistence type="predicted"/>
<dbReference type="EnsemblMetazoa" id="MESCA009165-RA">
    <property type="protein sequence ID" value="MESCA009165-PA"/>
    <property type="gene ID" value="MESCA009165"/>
</dbReference>
<name>T1GZ68_MEGSC</name>